<dbReference type="Proteomes" id="UP000075243">
    <property type="component" value="Unassembled WGS sequence"/>
</dbReference>
<keyword evidence="2" id="KW-1185">Reference proteome</keyword>
<dbReference type="EMBL" id="KQ483474">
    <property type="protein sequence ID" value="KYP49529.1"/>
    <property type="molecule type" value="Genomic_DNA"/>
</dbReference>
<dbReference type="PANTHER" id="PTHR37610">
    <property type="entry name" value="CCHC-TYPE DOMAIN-CONTAINING PROTEIN"/>
    <property type="match status" value="1"/>
</dbReference>
<name>A0A151S406_CAJCA</name>
<organism evidence="1 2">
    <name type="scientific">Cajanus cajan</name>
    <name type="common">Pigeon pea</name>
    <name type="synonym">Cajanus indicus</name>
    <dbReference type="NCBI Taxonomy" id="3821"/>
    <lineage>
        <taxon>Eukaryota</taxon>
        <taxon>Viridiplantae</taxon>
        <taxon>Streptophyta</taxon>
        <taxon>Embryophyta</taxon>
        <taxon>Tracheophyta</taxon>
        <taxon>Spermatophyta</taxon>
        <taxon>Magnoliopsida</taxon>
        <taxon>eudicotyledons</taxon>
        <taxon>Gunneridae</taxon>
        <taxon>Pentapetalae</taxon>
        <taxon>rosids</taxon>
        <taxon>fabids</taxon>
        <taxon>Fabales</taxon>
        <taxon>Fabaceae</taxon>
        <taxon>Papilionoideae</taxon>
        <taxon>50 kb inversion clade</taxon>
        <taxon>NPAAA clade</taxon>
        <taxon>indigoferoid/millettioid clade</taxon>
        <taxon>Phaseoleae</taxon>
        <taxon>Cajanus</taxon>
    </lineage>
</organism>
<dbReference type="Gramene" id="C.cajan_26889.t">
    <property type="protein sequence ID" value="C.cajan_26889.t.cds1"/>
    <property type="gene ID" value="C.cajan_26889"/>
</dbReference>
<gene>
    <name evidence="1" type="ORF">KK1_028725</name>
</gene>
<evidence type="ECO:0000313" key="2">
    <source>
        <dbReference type="Proteomes" id="UP000075243"/>
    </source>
</evidence>
<accession>A0A151S406</accession>
<dbReference type="PANTHER" id="PTHR37610:SF80">
    <property type="entry name" value="RETROTRANSPOSON GAG DOMAIN-CONTAINING PROTEIN"/>
    <property type="match status" value="1"/>
</dbReference>
<protein>
    <recommendedName>
        <fullName evidence="3">Retrotransposon Copia-like N-terminal domain-containing protein</fullName>
    </recommendedName>
</protein>
<proteinExistence type="predicted"/>
<evidence type="ECO:0008006" key="3">
    <source>
        <dbReference type="Google" id="ProtNLM"/>
    </source>
</evidence>
<sequence length="127" mass="15018">MEKSKFSKPIITVLTRSNYTFWAQAMKSFLIGCKLWRIIAGDIKQPTKEASETDVKFVDRLEDWDSKNHQVITWFRNTSSPSIHIQFATYNSTKEVWDFLSSLYETTDLAHYYQLWTTLHNIKKESD</sequence>
<evidence type="ECO:0000313" key="1">
    <source>
        <dbReference type="EMBL" id="KYP49529.1"/>
    </source>
</evidence>
<dbReference type="Pfam" id="PF14223">
    <property type="entry name" value="Retrotran_gag_2"/>
    <property type="match status" value="1"/>
</dbReference>
<reference evidence="1" key="1">
    <citation type="journal article" date="2012" name="Nat. Biotechnol.">
        <title>Draft genome sequence of pigeonpea (Cajanus cajan), an orphan legume crop of resource-poor farmers.</title>
        <authorList>
            <person name="Varshney R.K."/>
            <person name="Chen W."/>
            <person name="Li Y."/>
            <person name="Bharti A.K."/>
            <person name="Saxena R.K."/>
            <person name="Schlueter J.A."/>
            <person name="Donoghue M.T."/>
            <person name="Azam S."/>
            <person name="Fan G."/>
            <person name="Whaley A.M."/>
            <person name="Farmer A.D."/>
            <person name="Sheridan J."/>
            <person name="Iwata A."/>
            <person name="Tuteja R."/>
            <person name="Penmetsa R.V."/>
            <person name="Wu W."/>
            <person name="Upadhyaya H.D."/>
            <person name="Yang S.P."/>
            <person name="Shah T."/>
            <person name="Saxena K.B."/>
            <person name="Michael T."/>
            <person name="McCombie W.R."/>
            <person name="Yang B."/>
            <person name="Zhang G."/>
            <person name="Yang H."/>
            <person name="Wang J."/>
            <person name="Spillane C."/>
            <person name="Cook D.R."/>
            <person name="May G.D."/>
            <person name="Xu X."/>
            <person name="Jackson S.A."/>
        </authorList>
    </citation>
    <scope>NUCLEOTIDE SEQUENCE [LARGE SCALE GENOMIC DNA]</scope>
</reference>
<dbReference type="AlphaFoldDB" id="A0A151S406"/>